<comment type="similarity">
    <text evidence="4">Belongs to the TrhO family.</text>
</comment>
<dbReference type="PANTHER" id="PTHR43846:SF1">
    <property type="entry name" value="TRNA URIDINE(34) HYDROXYLASE"/>
    <property type="match status" value="1"/>
</dbReference>
<dbReference type="InterPro" id="IPR040503">
    <property type="entry name" value="TRHO_N"/>
</dbReference>
<evidence type="ECO:0000256" key="3">
    <source>
        <dbReference type="ARBA" id="ARBA00045625"/>
    </source>
</evidence>
<protein>
    <recommendedName>
        <fullName evidence="4">tRNA uridine(34) hydroxylase</fullName>
        <ecNumber evidence="4">1.14.-.-</ecNumber>
    </recommendedName>
    <alternativeName>
        <fullName evidence="4">tRNA hydroxylation protein O</fullName>
    </alternativeName>
</protein>
<evidence type="ECO:0000259" key="5">
    <source>
        <dbReference type="PROSITE" id="PS50206"/>
    </source>
</evidence>
<name>A0ABW5T8H3_9FLAO</name>
<evidence type="ECO:0000256" key="1">
    <source>
        <dbReference type="ARBA" id="ARBA00022694"/>
    </source>
</evidence>
<comment type="catalytic activity">
    <reaction evidence="4">
        <text>uridine(34) in tRNA + AH2 + O2 = 5-hydroxyuridine(34) in tRNA + A + H2O</text>
        <dbReference type="Rhea" id="RHEA:64224"/>
        <dbReference type="Rhea" id="RHEA-COMP:11727"/>
        <dbReference type="Rhea" id="RHEA-COMP:13381"/>
        <dbReference type="ChEBI" id="CHEBI:13193"/>
        <dbReference type="ChEBI" id="CHEBI:15377"/>
        <dbReference type="ChEBI" id="CHEBI:15379"/>
        <dbReference type="ChEBI" id="CHEBI:17499"/>
        <dbReference type="ChEBI" id="CHEBI:65315"/>
        <dbReference type="ChEBI" id="CHEBI:136877"/>
    </reaction>
</comment>
<dbReference type="Gene3D" id="3.30.70.100">
    <property type="match status" value="1"/>
</dbReference>
<accession>A0ABW5T8H3</accession>
<keyword evidence="2 4" id="KW-0560">Oxidoreductase</keyword>
<evidence type="ECO:0000256" key="4">
    <source>
        <dbReference type="HAMAP-Rule" id="MF_00469"/>
    </source>
</evidence>
<dbReference type="RefSeq" id="WP_380288258.1">
    <property type="nucleotide sequence ID" value="NZ_JBHULY010000005.1"/>
</dbReference>
<dbReference type="Pfam" id="PF17773">
    <property type="entry name" value="UPF0176_N"/>
    <property type="match status" value="1"/>
</dbReference>
<dbReference type="PROSITE" id="PS50206">
    <property type="entry name" value="RHODANESE_3"/>
    <property type="match status" value="1"/>
</dbReference>
<dbReference type="Pfam" id="PF12368">
    <property type="entry name" value="Rhodanese_C"/>
    <property type="match status" value="1"/>
</dbReference>
<dbReference type="PANTHER" id="PTHR43846">
    <property type="entry name" value="UPF0176 PROTEIN YCEA"/>
    <property type="match status" value="1"/>
</dbReference>
<dbReference type="Proteomes" id="UP001597476">
    <property type="component" value="Unassembled WGS sequence"/>
</dbReference>
<evidence type="ECO:0000256" key="2">
    <source>
        <dbReference type="ARBA" id="ARBA00023002"/>
    </source>
</evidence>
<dbReference type="InterPro" id="IPR022111">
    <property type="entry name" value="Rhodanese_C"/>
</dbReference>
<dbReference type="HAMAP" id="MF_00469">
    <property type="entry name" value="TrhO"/>
    <property type="match status" value="1"/>
</dbReference>
<dbReference type="InterPro" id="IPR001763">
    <property type="entry name" value="Rhodanese-like_dom"/>
</dbReference>
<dbReference type="NCBIfam" id="NF001133">
    <property type="entry name" value="PRK00142.1-1"/>
    <property type="match status" value="1"/>
</dbReference>
<dbReference type="EMBL" id="JBHULY010000005">
    <property type="protein sequence ID" value="MFD2724833.1"/>
    <property type="molecule type" value="Genomic_DNA"/>
</dbReference>
<dbReference type="InterPro" id="IPR036873">
    <property type="entry name" value="Rhodanese-like_dom_sf"/>
</dbReference>
<feature type="domain" description="Rhodanese" evidence="5">
    <location>
        <begin position="144"/>
        <end position="239"/>
    </location>
</feature>
<sequence length="360" mass="41409">MQLYNTLSAKERATLIEKAGKDRLTLSFYQYAHISNPQEFRDQLFIVWNKLDVLGRIYVASEGINGQLSLPADRFDEFKAHLDTIDFLKDIRLNIAVEQDNMSFLKLKVKVRHKIVADGLNDATFDVTNKGVHVGADKFNELIEDENTVLVDMRNHYESEIGHFKNAVTPDVDTFRESLDIIEDDLKEHKEDKNLVMYCTGGIRCEKASAYFKHKGFKNVFQLEGGIIEYTRQIKEQNLENKFIGKNFVFDERRAEKISDDVIAQCHQCGAPFDVHTNCANDACHLLFIQCDKCKAEMDNCCSEACKEINALPFEEQKALRKGQGNSNDIFKKGRADYLPYKKDLRNIFEVLKKKEVPKS</sequence>
<evidence type="ECO:0000313" key="7">
    <source>
        <dbReference type="Proteomes" id="UP001597476"/>
    </source>
</evidence>
<dbReference type="CDD" id="cd01518">
    <property type="entry name" value="RHOD_YceA"/>
    <property type="match status" value="1"/>
</dbReference>
<keyword evidence="7" id="KW-1185">Reference proteome</keyword>
<organism evidence="6 7">
    <name type="scientific">Hyunsoonleella rubra</name>
    <dbReference type="NCBI Taxonomy" id="1737062"/>
    <lineage>
        <taxon>Bacteria</taxon>
        <taxon>Pseudomonadati</taxon>
        <taxon>Bacteroidota</taxon>
        <taxon>Flavobacteriia</taxon>
        <taxon>Flavobacteriales</taxon>
        <taxon>Flavobacteriaceae</taxon>
    </lineage>
</organism>
<dbReference type="SMART" id="SM00450">
    <property type="entry name" value="RHOD"/>
    <property type="match status" value="1"/>
</dbReference>
<dbReference type="SUPFAM" id="SSF52821">
    <property type="entry name" value="Rhodanese/Cell cycle control phosphatase"/>
    <property type="match status" value="1"/>
</dbReference>
<dbReference type="EC" id="1.14.-.-" evidence="4"/>
<evidence type="ECO:0000313" key="6">
    <source>
        <dbReference type="EMBL" id="MFD2724833.1"/>
    </source>
</evidence>
<proteinExistence type="inferred from homology"/>
<keyword evidence="1 4" id="KW-0819">tRNA processing</keyword>
<comment type="function">
    <text evidence="3">Catalyzes oxygen-dependent 5-hydroxyuridine (ho5U) modification at position 34 in tRNAs, the first step in 5-carboxymethoxyuridine (cmo5U) biosynthesis. May be part of an alternate pathway, which is able to bypass cmo5U biogenesis in a subset of tRNAs under aerobic conditions.</text>
</comment>
<gene>
    <name evidence="4" type="primary">trhO</name>
    <name evidence="6" type="ORF">ACFSR8_01295</name>
</gene>
<dbReference type="InterPro" id="IPR020936">
    <property type="entry name" value="TrhO"/>
</dbReference>
<reference evidence="7" key="1">
    <citation type="journal article" date="2019" name="Int. J. Syst. Evol. Microbiol.">
        <title>The Global Catalogue of Microorganisms (GCM) 10K type strain sequencing project: providing services to taxonomists for standard genome sequencing and annotation.</title>
        <authorList>
            <consortium name="The Broad Institute Genomics Platform"/>
            <consortium name="The Broad Institute Genome Sequencing Center for Infectious Disease"/>
            <person name="Wu L."/>
            <person name="Ma J."/>
        </authorList>
    </citation>
    <scope>NUCLEOTIDE SEQUENCE [LARGE SCALE GENOMIC DNA]</scope>
    <source>
        <strain evidence="7">KCTC 42398</strain>
    </source>
</reference>
<comment type="caution">
    <text evidence="6">The sequence shown here is derived from an EMBL/GenBank/DDBJ whole genome shotgun (WGS) entry which is preliminary data.</text>
</comment>
<dbReference type="Pfam" id="PF00581">
    <property type="entry name" value="Rhodanese"/>
    <property type="match status" value="1"/>
</dbReference>
<dbReference type="Gene3D" id="3.40.250.10">
    <property type="entry name" value="Rhodanese-like domain"/>
    <property type="match status" value="1"/>
</dbReference>